<feature type="chain" id="PRO_5001862572" description="Lipoprotein" evidence="1">
    <location>
        <begin position="21"/>
        <end position="132"/>
    </location>
</feature>
<dbReference type="STRING" id="754436.JCM19237_732"/>
<dbReference type="eggNOG" id="ENOG5032SET">
    <property type="taxonomic scope" value="Bacteria"/>
</dbReference>
<evidence type="ECO:0008006" key="4">
    <source>
        <dbReference type="Google" id="ProtNLM"/>
    </source>
</evidence>
<reference evidence="2 3" key="1">
    <citation type="journal article" date="2014" name="Genome Announc.">
        <title>Draft Genome Sequences of Two Vibrionaceae Species, Vibrio ponticus C121 and Photobacterium aphoticum C119, Isolated as Coral Reef Microbiota.</title>
        <authorList>
            <person name="Al-saari N."/>
            <person name="Meirelles P.M."/>
            <person name="Mino S."/>
            <person name="Suda W."/>
            <person name="Oshima K."/>
            <person name="Hattori M."/>
            <person name="Ohkuma M."/>
            <person name="Thompson F.L."/>
            <person name="Gomez-Gil B."/>
            <person name="Sawabe T."/>
            <person name="Sawabe T."/>
        </authorList>
    </citation>
    <scope>NUCLEOTIDE SEQUENCE [LARGE SCALE GENOMIC DNA]</scope>
    <source>
        <strain evidence="2 3">JCM 19237</strain>
    </source>
</reference>
<feature type="signal peptide" evidence="1">
    <location>
        <begin position="1"/>
        <end position="20"/>
    </location>
</feature>
<proteinExistence type="predicted"/>
<name>A0A090RN56_9GAMM</name>
<dbReference type="EMBL" id="BBMN01000036">
    <property type="protein sequence ID" value="GAL08892.1"/>
    <property type="molecule type" value="Genomic_DNA"/>
</dbReference>
<organism evidence="2 3">
    <name type="scientific">Photobacterium aphoticum</name>
    <dbReference type="NCBI Taxonomy" id="754436"/>
    <lineage>
        <taxon>Bacteria</taxon>
        <taxon>Pseudomonadati</taxon>
        <taxon>Pseudomonadota</taxon>
        <taxon>Gammaproteobacteria</taxon>
        <taxon>Vibrionales</taxon>
        <taxon>Vibrionaceae</taxon>
        <taxon>Photobacterium</taxon>
    </lineage>
</organism>
<accession>A0A090RN56</accession>
<dbReference type="PROSITE" id="PS51257">
    <property type="entry name" value="PROKAR_LIPOPROTEIN"/>
    <property type="match status" value="1"/>
</dbReference>
<evidence type="ECO:0000256" key="1">
    <source>
        <dbReference type="SAM" id="SignalP"/>
    </source>
</evidence>
<keyword evidence="1" id="KW-0732">Signal</keyword>
<sequence>MKLLPLLGLMALLTGCISSAPYSDEALYDVASTLKDITQAVDGEIKFGDTDNLTHAQIIDNALAADPSLLDKLKPYQWQLAIQGDHAVMLLCDDNIALMEDAGCNAQFDNAYWQQPEPDSCRIQLQAQEVCQ</sequence>
<evidence type="ECO:0000313" key="3">
    <source>
        <dbReference type="Proteomes" id="UP000029227"/>
    </source>
</evidence>
<dbReference type="AlphaFoldDB" id="A0A090RN56"/>
<comment type="caution">
    <text evidence="2">The sequence shown here is derived from an EMBL/GenBank/DDBJ whole genome shotgun (WGS) entry which is preliminary data.</text>
</comment>
<dbReference type="Proteomes" id="UP000029227">
    <property type="component" value="Unassembled WGS sequence"/>
</dbReference>
<gene>
    <name evidence="2" type="ORF">JCM19237_732</name>
</gene>
<protein>
    <recommendedName>
        <fullName evidence="4">Lipoprotein</fullName>
    </recommendedName>
</protein>
<evidence type="ECO:0000313" key="2">
    <source>
        <dbReference type="EMBL" id="GAL08892.1"/>
    </source>
</evidence>